<dbReference type="GO" id="GO:0000103">
    <property type="term" value="P:sulfate assimilation"/>
    <property type="evidence" value="ECO:0007669"/>
    <property type="project" value="TreeGrafter"/>
</dbReference>
<dbReference type="GO" id="GO:0009675">
    <property type="term" value="F:high-affinity sulfate:proton symporter activity"/>
    <property type="evidence" value="ECO:0007669"/>
    <property type="project" value="TreeGrafter"/>
</dbReference>
<protein>
    <submittedName>
        <fullName evidence="12">Sulfate transporter CysZ</fullName>
    </submittedName>
</protein>
<dbReference type="NCBIfam" id="NF003433">
    <property type="entry name" value="PRK04949.1"/>
    <property type="match status" value="1"/>
</dbReference>
<accession>A0AA37T4Z8</accession>
<keyword evidence="10" id="KW-0198">Cysteine biosynthesis</keyword>
<evidence type="ECO:0000313" key="12">
    <source>
        <dbReference type="EMBL" id="GLS25022.1"/>
    </source>
</evidence>
<gene>
    <name evidence="12" type="primary">cysZ</name>
    <name evidence="12" type="ORF">GCM10007877_07360</name>
</gene>
<keyword evidence="9 11" id="KW-0472">Membrane</keyword>
<evidence type="ECO:0000256" key="2">
    <source>
        <dbReference type="ARBA" id="ARBA00022448"/>
    </source>
</evidence>
<dbReference type="InterPro" id="IPR050480">
    <property type="entry name" value="CysZ-like"/>
</dbReference>
<evidence type="ECO:0000256" key="4">
    <source>
        <dbReference type="ARBA" id="ARBA00022519"/>
    </source>
</evidence>
<evidence type="ECO:0000256" key="5">
    <source>
        <dbReference type="ARBA" id="ARBA00022605"/>
    </source>
</evidence>
<dbReference type="GO" id="GO:0005886">
    <property type="term" value="C:plasma membrane"/>
    <property type="evidence" value="ECO:0007669"/>
    <property type="project" value="TreeGrafter"/>
</dbReference>
<dbReference type="PANTHER" id="PTHR37468:SF1">
    <property type="entry name" value="SULFATE TRANSPORTER CYSZ"/>
    <property type="match status" value="1"/>
</dbReference>
<feature type="transmembrane region" description="Helical" evidence="11">
    <location>
        <begin position="74"/>
        <end position="100"/>
    </location>
</feature>
<dbReference type="Pfam" id="PF07264">
    <property type="entry name" value="EI24"/>
    <property type="match status" value="1"/>
</dbReference>
<evidence type="ECO:0000256" key="1">
    <source>
        <dbReference type="ARBA" id="ARBA00004141"/>
    </source>
</evidence>
<feature type="transmembrane region" description="Helical" evidence="11">
    <location>
        <begin position="218"/>
        <end position="248"/>
    </location>
</feature>
<organism evidence="12 13">
    <name type="scientific">Marinibactrum halimedae</name>
    <dbReference type="NCBI Taxonomy" id="1444977"/>
    <lineage>
        <taxon>Bacteria</taxon>
        <taxon>Pseudomonadati</taxon>
        <taxon>Pseudomonadota</taxon>
        <taxon>Gammaproteobacteria</taxon>
        <taxon>Cellvibrionales</taxon>
        <taxon>Cellvibrionaceae</taxon>
        <taxon>Marinibactrum</taxon>
    </lineage>
</organism>
<keyword evidence="8" id="KW-0764">Sulfate transport</keyword>
<keyword evidence="3" id="KW-1003">Cell membrane</keyword>
<keyword evidence="7 11" id="KW-1133">Transmembrane helix</keyword>
<evidence type="ECO:0000313" key="13">
    <source>
        <dbReference type="Proteomes" id="UP001156870"/>
    </source>
</evidence>
<keyword evidence="4" id="KW-0997">Cell inner membrane</keyword>
<dbReference type="EMBL" id="BSPD01000021">
    <property type="protein sequence ID" value="GLS25022.1"/>
    <property type="molecule type" value="Genomic_DNA"/>
</dbReference>
<feature type="transmembrane region" description="Helical" evidence="11">
    <location>
        <begin position="35"/>
        <end position="62"/>
    </location>
</feature>
<feature type="transmembrane region" description="Helical" evidence="11">
    <location>
        <begin position="150"/>
        <end position="183"/>
    </location>
</feature>
<evidence type="ECO:0000256" key="7">
    <source>
        <dbReference type="ARBA" id="ARBA00022989"/>
    </source>
</evidence>
<comment type="caution">
    <text evidence="12">The sequence shown here is derived from an EMBL/GenBank/DDBJ whole genome shotgun (WGS) entry which is preliminary data.</text>
</comment>
<proteinExistence type="predicted"/>
<evidence type="ECO:0000256" key="6">
    <source>
        <dbReference type="ARBA" id="ARBA00022692"/>
    </source>
</evidence>
<comment type="subcellular location">
    <subcellularLocation>
        <location evidence="1">Membrane</location>
        <topology evidence="1">Multi-pass membrane protein</topology>
    </subcellularLocation>
</comment>
<name>A0AA37T4Z8_9GAMM</name>
<sequence>MHGELLRSRPNNLATGASYLVEGAQLLMMKKFRAFIIIPILINILIFLGTTTFMISLFSSLMDYLMGFIPSWEWFSFIADILAVILWVLLAVLLAIVYGYSFSILTNLIAAPFYGILAEKIEHHLTGKSPPTEALPAMIVRTIGRELTKIWYFLVRAILIFLLSFVPLIGLVVPVIALAWGAWSMSIQYSDYAADNHQLPFKSLRKSLWTQKFTAGGFGGLIMLGAMIPVVNIFVMPAAVAGGTIMWVRDLKQKAHQI</sequence>
<keyword evidence="5" id="KW-0028">Amino-acid biosynthesis</keyword>
<dbReference type="GO" id="GO:0019344">
    <property type="term" value="P:cysteine biosynthetic process"/>
    <property type="evidence" value="ECO:0007669"/>
    <property type="project" value="UniProtKB-KW"/>
</dbReference>
<keyword evidence="2" id="KW-0813">Transport</keyword>
<evidence type="ECO:0000256" key="9">
    <source>
        <dbReference type="ARBA" id="ARBA00023136"/>
    </source>
</evidence>
<evidence type="ECO:0000256" key="3">
    <source>
        <dbReference type="ARBA" id="ARBA00022475"/>
    </source>
</evidence>
<keyword evidence="13" id="KW-1185">Reference proteome</keyword>
<dbReference type="InterPro" id="IPR059112">
    <property type="entry name" value="CysZ/EI24"/>
</dbReference>
<dbReference type="Proteomes" id="UP001156870">
    <property type="component" value="Unassembled WGS sequence"/>
</dbReference>
<keyword evidence="6 11" id="KW-0812">Transmembrane</keyword>
<evidence type="ECO:0000256" key="10">
    <source>
        <dbReference type="ARBA" id="ARBA00023192"/>
    </source>
</evidence>
<reference evidence="12 13" key="1">
    <citation type="journal article" date="2014" name="Int. J. Syst. Evol. Microbiol.">
        <title>Complete genome sequence of Corynebacterium casei LMG S-19264T (=DSM 44701T), isolated from a smear-ripened cheese.</title>
        <authorList>
            <consortium name="US DOE Joint Genome Institute (JGI-PGF)"/>
            <person name="Walter F."/>
            <person name="Albersmeier A."/>
            <person name="Kalinowski J."/>
            <person name="Ruckert C."/>
        </authorList>
    </citation>
    <scope>NUCLEOTIDE SEQUENCE [LARGE SCALE GENOMIC DNA]</scope>
    <source>
        <strain evidence="12 13">NBRC 110095</strain>
    </source>
</reference>
<evidence type="ECO:0000256" key="11">
    <source>
        <dbReference type="SAM" id="Phobius"/>
    </source>
</evidence>
<dbReference type="RefSeq" id="WP_232592661.1">
    <property type="nucleotide sequence ID" value="NZ_BSPD01000021.1"/>
</dbReference>
<dbReference type="AlphaFoldDB" id="A0AA37T4Z8"/>
<dbReference type="PANTHER" id="PTHR37468">
    <property type="entry name" value="SULFATE TRANSPORTER CYSZ"/>
    <property type="match status" value="1"/>
</dbReference>
<evidence type="ECO:0000256" key="8">
    <source>
        <dbReference type="ARBA" id="ARBA00023032"/>
    </source>
</evidence>